<name>A0A1G6AYF6_9HYPH</name>
<keyword evidence="2" id="KW-1185">Reference proteome</keyword>
<dbReference type="OrthoDB" id="127805at2"/>
<dbReference type="EMBL" id="FMXQ01000002">
    <property type="protein sequence ID" value="SDB13451.1"/>
    <property type="molecule type" value="Genomic_DNA"/>
</dbReference>
<dbReference type="Proteomes" id="UP000199071">
    <property type="component" value="Unassembled WGS sequence"/>
</dbReference>
<protein>
    <recommendedName>
        <fullName evidence="3">DUF1835 domain-containing protein</fullName>
    </recommendedName>
</protein>
<evidence type="ECO:0008006" key="3">
    <source>
        <dbReference type="Google" id="ProtNLM"/>
    </source>
</evidence>
<sequence length="327" mass="35427">MATLIITNGDSAADLLAAAGRDGEILPWRDVLHEGRIRAGTLEENSAERAAFLAGQFDLPVEEVAATFAERDAVMRRHAAFDRIELWFEHDLYDQLQLVQILSFLADEDRSAGVVLVQADDFLGHQRPQTILRFAERARAIGEAELEIGDLVWADLAMPTPDYVVRRLGQPLNRLPFVAPALLRFLEELPGPNGLSRTEEAALAAIAAGTAAPGRLFGAVLAKEQAAFMGDASFFAMLGALAFADTPLIAGYTPVTGVDDPRETLALPTLTLTEAGRAVLAGEADHVALNGLDRWWAGTRLKGRDVWRYERASTTLLPPSTGLQLHG</sequence>
<accession>A0A1G6AYF6</accession>
<evidence type="ECO:0000313" key="2">
    <source>
        <dbReference type="Proteomes" id="UP000199071"/>
    </source>
</evidence>
<proteinExistence type="predicted"/>
<evidence type="ECO:0000313" key="1">
    <source>
        <dbReference type="EMBL" id="SDB13451.1"/>
    </source>
</evidence>
<reference evidence="1 2" key="1">
    <citation type="submission" date="2016-10" db="EMBL/GenBank/DDBJ databases">
        <authorList>
            <person name="de Groot N.N."/>
        </authorList>
    </citation>
    <scope>NUCLEOTIDE SEQUENCE [LARGE SCALE GENOMIC DNA]</scope>
    <source>
        <strain evidence="1 2">ATCC 35022</strain>
    </source>
</reference>
<dbReference type="STRING" id="665467.SAMN02982931_01011"/>
<organism evidence="1 2">
    <name type="scientific">Bauldia litoralis</name>
    <dbReference type="NCBI Taxonomy" id="665467"/>
    <lineage>
        <taxon>Bacteria</taxon>
        <taxon>Pseudomonadati</taxon>
        <taxon>Pseudomonadota</taxon>
        <taxon>Alphaproteobacteria</taxon>
        <taxon>Hyphomicrobiales</taxon>
        <taxon>Kaistiaceae</taxon>
        <taxon>Bauldia</taxon>
    </lineage>
</organism>
<dbReference type="RefSeq" id="WP_090875166.1">
    <property type="nucleotide sequence ID" value="NZ_FMXQ01000002.1"/>
</dbReference>
<gene>
    <name evidence="1" type="ORF">SAMN02982931_01011</name>
</gene>
<dbReference type="AlphaFoldDB" id="A0A1G6AYF6"/>